<dbReference type="eggNOG" id="KOG3386">
    <property type="taxonomic scope" value="Eukaryota"/>
</dbReference>
<dbReference type="InParanoid" id="A4V4W6"/>
<dbReference type="PANTHER" id="PTHR12483:SF115">
    <property type="entry name" value="COPPER TRANSPORT PROTEIN"/>
    <property type="match status" value="1"/>
</dbReference>
<dbReference type="AGR" id="WB:WBGene00045052"/>
<dbReference type="OMA" id="HMWFHTK"/>
<dbReference type="Pfam" id="PF04145">
    <property type="entry name" value="Ctr"/>
    <property type="match status" value="1"/>
</dbReference>
<dbReference type="RefSeq" id="NP_001076607.1">
    <property type="nucleotide sequence ID" value="NM_001083138.1"/>
</dbReference>
<dbReference type="WormBase" id="K12C11.6">
    <property type="protein sequence ID" value="CE40465"/>
    <property type="gene ID" value="WBGene00045052"/>
</dbReference>
<dbReference type="PeptideAtlas" id="A4V4W6"/>
<dbReference type="Bgee" id="WBGene00045052">
    <property type="expression patterns" value="Expressed in larva and 3 other cell types or tissues"/>
</dbReference>
<gene>
    <name evidence="5" type="ORF">CELE_K12C11.6</name>
    <name evidence="5 7" type="ORF">K12C11.6</name>
</gene>
<accession>A4V4W6</accession>
<evidence type="ECO:0000313" key="5">
    <source>
        <dbReference type="EMBL" id="CCD72945.1"/>
    </source>
</evidence>
<feature type="transmembrane region" description="Helical" evidence="4">
    <location>
        <begin position="33"/>
        <end position="53"/>
    </location>
</feature>
<keyword evidence="4" id="KW-0187">Copper transport</keyword>
<organism evidence="5 6">
    <name type="scientific">Caenorhabditis elegans</name>
    <dbReference type="NCBI Taxonomy" id="6239"/>
    <lineage>
        <taxon>Eukaryota</taxon>
        <taxon>Metazoa</taxon>
        <taxon>Ecdysozoa</taxon>
        <taxon>Nematoda</taxon>
        <taxon>Chromadorea</taxon>
        <taxon>Rhabditida</taxon>
        <taxon>Rhabditina</taxon>
        <taxon>Rhabditomorpha</taxon>
        <taxon>Rhabditoidea</taxon>
        <taxon>Rhabditidae</taxon>
        <taxon>Peloderinae</taxon>
        <taxon>Caenorhabditis</taxon>
    </lineage>
</organism>
<keyword evidence="2 4" id="KW-1133">Transmembrane helix</keyword>
<dbReference type="FunCoup" id="A4V4W6">
    <property type="interactions" value="21"/>
</dbReference>
<comment type="subcellular location">
    <subcellularLocation>
        <location evidence="4">Membrane</location>
        <topology evidence="4">Multi-pass membrane protein</topology>
    </subcellularLocation>
</comment>
<dbReference type="GO" id="GO:0016020">
    <property type="term" value="C:membrane"/>
    <property type="evidence" value="ECO:0007669"/>
    <property type="project" value="UniProtKB-SubCell"/>
</dbReference>
<keyword evidence="1 4" id="KW-0812">Transmembrane</keyword>
<dbReference type="CTD" id="4926921"/>
<proteinExistence type="inferred from homology"/>
<evidence type="ECO:0000313" key="6">
    <source>
        <dbReference type="Proteomes" id="UP000001940"/>
    </source>
</evidence>
<feature type="transmembrane region" description="Helical" evidence="4">
    <location>
        <begin position="73"/>
        <end position="91"/>
    </location>
</feature>
<dbReference type="AlphaFoldDB" id="A4V4W6"/>
<dbReference type="HOGENOM" id="CLU_079690_2_3_1"/>
<keyword evidence="4" id="KW-0186">Copper</keyword>
<dbReference type="EMBL" id="BX284601">
    <property type="protein sequence ID" value="CCD72945.1"/>
    <property type="molecule type" value="Genomic_DNA"/>
</dbReference>
<dbReference type="PhylomeDB" id="A4V4W6"/>
<protein>
    <recommendedName>
        <fullName evidence="4">Copper transport protein</fullName>
    </recommendedName>
</protein>
<dbReference type="OrthoDB" id="161814at2759"/>
<dbReference type="SMR" id="A4V4W6"/>
<dbReference type="PaxDb" id="6239-K12C11.6"/>
<reference evidence="5 6" key="1">
    <citation type="journal article" date="1998" name="Science">
        <title>Genome sequence of the nematode C. elegans: a platform for investigating biology.</title>
        <authorList>
            <consortium name="The C. elegans sequencing consortium"/>
            <person name="Sulson J.E."/>
            <person name="Waterston R."/>
        </authorList>
    </citation>
    <scope>NUCLEOTIDE SEQUENCE [LARGE SCALE GENOMIC DNA]</scope>
    <source>
        <strain evidence="5 6">Bristol N2</strain>
    </source>
</reference>
<dbReference type="UCSC" id="K12C11.6">
    <property type="organism name" value="c. elegans"/>
</dbReference>
<evidence type="ECO:0000256" key="3">
    <source>
        <dbReference type="ARBA" id="ARBA00023136"/>
    </source>
</evidence>
<dbReference type="Proteomes" id="UP000001940">
    <property type="component" value="Chromosome I"/>
</dbReference>
<evidence type="ECO:0000256" key="4">
    <source>
        <dbReference type="RuleBase" id="RU367022"/>
    </source>
</evidence>
<comment type="similarity">
    <text evidence="4">Belongs to the copper transporter (Ctr) (TC 1.A.56) family. SLC31A subfamily.</text>
</comment>
<keyword evidence="4" id="KW-0813">Transport</keyword>
<dbReference type="GO" id="GO:0005375">
    <property type="term" value="F:copper ion transmembrane transporter activity"/>
    <property type="evidence" value="ECO:0007669"/>
    <property type="project" value="UniProtKB-UniRule"/>
</dbReference>
<evidence type="ECO:0000256" key="2">
    <source>
        <dbReference type="ARBA" id="ARBA00022989"/>
    </source>
</evidence>
<evidence type="ECO:0000313" key="7">
    <source>
        <dbReference type="WormBase" id="K12C11.6"/>
    </source>
</evidence>
<sequence>MKISGPPFMHMWFHTKTQDTVLFKTWNVTDTPTMVWVCCIIVVAGILLELIKFLRWKIEKWHKNRDELVSRSYISRLFSPIHIGQTILFMVQLSFSYILMLLFMTFSVWLGIAVVVGLGIGYLAFGARMEQS</sequence>
<evidence type="ECO:0000256" key="1">
    <source>
        <dbReference type="ARBA" id="ARBA00022692"/>
    </source>
</evidence>
<dbReference type="KEGG" id="cel:CELE_K12C11.6"/>
<keyword evidence="4" id="KW-0406">Ion transport</keyword>
<dbReference type="PANTHER" id="PTHR12483">
    <property type="entry name" value="SOLUTE CARRIER FAMILY 31 COPPER TRANSPORTERS"/>
    <property type="match status" value="1"/>
</dbReference>
<dbReference type="InterPro" id="IPR007274">
    <property type="entry name" value="Cop_transporter"/>
</dbReference>
<keyword evidence="3 4" id="KW-0472">Membrane</keyword>
<dbReference type="GeneID" id="4926921"/>
<name>A4V4W6_CAEEL</name>
<feature type="transmembrane region" description="Helical" evidence="4">
    <location>
        <begin position="97"/>
        <end position="125"/>
    </location>
</feature>
<keyword evidence="6" id="KW-1185">Reference proteome</keyword>